<evidence type="ECO:0000256" key="1">
    <source>
        <dbReference type="SAM" id="Coils"/>
    </source>
</evidence>
<reference evidence="2" key="1">
    <citation type="submission" date="2021-02" db="EMBL/GenBank/DDBJ databases">
        <authorList>
            <person name="Nowell W R."/>
        </authorList>
    </citation>
    <scope>NUCLEOTIDE SEQUENCE</scope>
</reference>
<dbReference type="AlphaFoldDB" id="A0A820HYN0"/>
<evidence type="ECO:0000313" key="3">
    <source>
        <dbReference type="Proteomes" id="UP000663881"/>
    </source>
</evidence>
<protein>
    <submittedName>
        <fullName evidence="2">Uncharacterized protein</fullName>
    </submittedName>
</protein>
<gene>
    <name evidence="2" type="ORF">OKA104_LOCUS46253</name>
</gene>
<keyword evidence="1" id="KW-0175">Coiled coil</keyword>
<feature type="non-terminal residue" evidence="2">
    <location>
        <position position="1"/>
    </location>
</feature>
<evidence type="ECO:0000313" key="2">
    <source>
        <dbReference type="EMBL" id="CAF4301946.1"/>
    </source>
</evidence>
<sequence length="80" mass="9570">QKNQSLLESNSNNDDLQEKLRQLEIFRLENEQLRSELETQKKEKNILLRERDSLVQTVSKLDSELTKAEYQRISQVQPRK</sequence>
<comment type="caution">
    <text evidence="2">The sequence shown here is derived from an EMBL/GenBank/DDBJ whole genome shotgun (WGS) entry which is preliminary data.</text>
</comment>
<feature type="coiled-coil region" evidence="1">
    <location>
        <begin position="16"/>
        <end position="57"/>
    </location>
</feature>
<proteinExistence type="predicted"/>
<dbReference type="EMBL" id="CAJOAY010016528">
    <property type="protein sequence ID" value="CAF4301946.1"/>
    <property type="molecule type" value="Genomic_DNA"/>
</dbReference>
<name>A0A820HYN0_9BILA</name>
<organism evidence="2 3">
    <name type="scientific">Adineta steineri</name>
    <dbReference type="NCBI Taxonomy" id="433720"/>
    <lineage>
        <taxon>Eukaryota</taxon>
        <taxon>Metazoa</taxon>
        <taxon>Spiralia</taxon>
        <taxon>Gnathifera</taxon>
        <taxon>Rotifera</taxon>
        <taxon>Eurotatoria</taxon>
        <taxon>Bdelloidea</taxon>
        <taxon>Adinetida</taxon>
        <taxon>Adinetidae</taxon>
        <taxon>Adineta</taxon>
    </lineage>
</organism>
<accession>A0A820HYN0</accession>
<dbReference type="Proteomes" id="UP000663881">
    <property type="component" value="Unassembled WGS sequence"/>
</dbReference>